<dbReference type="GO" id="GO:0005254">
    <property type="term" value="F:chloride channel activity"/>
    <property type="evidence" value="ECO:0007669"/>
    <property type="project" value="UniProtKB-KW"/>
</dbReference>
<dbReference type="GO" id="GO:0005886">
    <property type="term" value="C:plasma membrane"/>
    <property type="evidence" value="ECO:0007669"/>
    <property type="project" value="UniProtKB-SubCell"/>
</dbReference>
<evidence type="ECO:0000256" key="13">
    <source>
        <dbReference type="SAM" id="MobiDB-lite"/>
    </source>
</evidence>
<feature type="transmembrane region" description="Helical" evidence="14">
    <location>
        <begin position="277"/>
        <end position="302"/>
    </location>
</feature>
<dbReference type="EMBL" id="HBGN01028736">
    <property type="protein sequence ID" value="CAD9344788.1"/>
    <property type="molecule type" value="Transcribed_RNA"/>
</dbReference>
<keyword evidence="11" id="KW-0868">Chloride</keyword>
<feature type="transmembrane region" description="Helical" evidence="14">
    <location>
        <begin position="99"/>
        <end position="117"/>
    </location>
</feature>
<keyword evidence="9" id="KW-0869">Chloride channel</keyword>
<dbReference type="EMBL" id="HBGN01028725">
    <property type="protein sequence ID" value="CAD9344773.1"/>
    <property type="molecule type" value="Transcribed_RNA"/>
</dbReference>
<protein>
    <recommendedName>
        <fullName evidence="17">Protein tweety homolog</fullName>
    </recommendedName>
</protein>
<feature type="transmembrane region" description="Helical" evidence="14">
    <location>
        <begin position="39"/>
        <end position="64"/>
    </location>
</feature>
<proteinExistence type="inferred from homology"/>
<accession>A0A6U3T8E0</accession>
<evidence type="ECO:0000256" key="11">
    <source>
        <dbReference type="ARBA" id="ARBA00023214"/>
    </source>
</evidence>
<reference evidence="15" key="1">
    <citation type="submission" date="2021-01" db="EMBL/GenBank/DDBJ databases">
        <authorList>
            <person name="Corre E."/>
            <person name="Pelletier E."/>
            <person name="Niang G."/>
            <person name="Scheremetjew M."/>
            <person name="Finn R."/>
            <person name="Kale V."/>
            <person name="Holt S."/>
            <person name="Cochrane G."/>
            <person name="Meng A."/>
            <person name="Brown T."/>
            <person name="Cohen L."/>
        </authorList>
    </citation>
    <scope>NUCLEOTIDE SEQUENCE</scope>
    <source>
        <strain evidence="15">Pop2</strain>
    </source>
</reference>
<evidence type="ECO:0000256" key="8">
    <source>
        <dbReference type="ARBA" id="ARBA00023136"/>
    </source>
</evidence>
<keyword evidence="6 14" id="KW-1133">Transmembrane helix</keyword>
<feature type="transmembrane region" description="Helical" evidence="14">
    <location>
        <begin position="242"/>
        <end position="265"/>
    </location>
</feature>
<dbReference type="AlphaFoldDB" id="A0A6U3T8E0"/>
<dbReference type="PANTHER" id="PTHR12424:SF19">
    <property type="entry name" value="INTEGRASE ZINC-BINDING DOMAIN-CONTAINING PROTEIN"/>
    <property type="match status" value="1"/>
</dbReference>
<dbReference type="PANTHER" id="PTHR12424">
    <property type="entry name" value="TWEETY-RELATED"/>
    <property type="match status" value="1"/>
</dbReference>
<organism evidence="15">
    <name type="scientific">Ditylum brightwellii</name>
    <dbReference type="NCBI Taxonomy" id="49249"/>
    <lineage>
        <taxon>Eukaryota</taxon>
        <taxon>Sar</taxon>
        <taxon>Stramenopiles</taxon>
        <taxon>Ochrophyta</taxon>
        <taxon>Bacillariophyta</taxon>
        <taxon>Mediophyceae</taxon>
        <taxon>Lithodesmiophycidae</taxon>
        <taxon>Lithodesmiales</taxon>
        <taxon>Lithodesmiaceae</taxon>
        <taxon>Ditylum</taxon>
    </lineage>
</organism>
<evidence type="ECO:0000256" key="14">
    <source>
        <dbReference type="SAM" id="Phobius"/>
    </source>
</evidence>
<feature type="region of interest" description="Disordered" evidence="13">
    <location>
        <begin position="504"/>
        <end position="534"/>
    </location>
</feature>
<keyword evidence="4" id="KW-1003">Cell membrane</keyword>
<keyword evidence="5 14" id="KW-0812">Transmembrane</keyword>
<gene>
    <name evidence="15" type="ORF">DBRI1063_LOCUS18514</name>
    <name evidence="16" type="ORF">DBRI1063_LOCUS18521</name>
</gene>
<dbReference type="GO" id="GO:0034707">
    <property type="term" value="C:chloride channel complex"/>
    <property type="evidence" value="ECO:0007669"/>
    <property type="project" value="UniProtKB-KW"/>
</dbReference>
<evidence type="ECO:0000256" key="9">
    <source>
        <dbReference type="ARBA" id="ARBA00023173"/>
    </source>
</evidence>
<keyword evidence="7" id="KW-0406">Ion transport</keyword>
<evidence type="ECO:0000313" key="15">
    <source>
        <dbReference type="EMBL" id="CAD9344773.1"/>
    </source>
</evidence>
<evidence type="ECO:0000256" key="7">
    <source>
        <dbReference type="ARBA" id="ARBA00023065"/>
    </source>
</evidence>
<feature type="compositionally biased region" description="Basic and acidic residues" evidence="13">
    <location>
        <begin position="524"/>
        <end position="534"/>
    </location>
</feature>
<evidence type="ECO:0000256" key="3">
    <source>
        <dbReference type="ARBA" id="ARBA00022448"/>
    </source>
</evidence>
<sequence length="650" mass="72708">MSNYQQVSTIADMHHAPRFGYTSEIAKAASIDPTDRSDYFFGVGAFSLFLLFFFIVWGISLLMLTFAGHHRVGWGSGRIYTTGKRDVQAAFILKRRIQFLFTISCLPVFLGCVTLIGDGLGPAQVAVVEMKKLNQDIRSVIYEGMNIATTALRVQKNLSPDQVGPLFEVDKLCLKKIDDPLVNYTYLSSTLDGIANEFDRISAYINENISEVHTDMLMLRESSKKVEDYFIWFQENDWLVKMFVLLIGTITLFMLSATILSTFGLSNPPLRFMIGYFLLPIFITLLLAASLGSCALAVVTIMNADFCSGGDYPGSPEGTIEDAFTYAGFGEDHLLPQSFSYYKNGCMVENPVETAYGYGNNLNNIIGLADNVLSQTSFVASETLNASCGVDFNQMWEAATILKLNTETALENLESIFEFSSCSKISPFYRRVFHGVTCKESVVGLTWMFASLALICFSGLLMVSLRAGMFAIRVEIKPGKNSISEQEEYEDFIRRFYGVSRERGNGGNHGNIQRTATFDTDTTTSKHSDDEYSDDHTVDLESIYSTPSRMLREEETFPLSPPERRPKITKAEINQVEDAITIDETLPLSPRFAQLNHFVDEMIHHETLPLSPQNKRDELNQRVSNEFIDAEIVPVSPNSLIQDDLSTASI</sequence>
<evidence type="ECO:0000256" key="1">
    <source>
        <dbReference type="ARBA" id="ARBA00004651"/>
    </source>
</evidence>
<evidence type="ECO:0008006" key="17">
    <source>
        <dbReference type="Google" id="ProtNLM"/>
    </source>
</evidence>
<evidence type="ECO:0000256" key="6">
    <source>
        <dbReference type="ARBA" id="ARBA00022989"/>
    </source>
</evidence>
<evidence type="ECO:0000256" key="10">
    <source>
        <dbReference type="ARBA" id="ARBA00023180"/>
    </source>
</evidence>
<keyword evidence="10" id="KW-0325">Glycoprotein</keyword>
<evidence type="ECO:0000313" key="16">
    <source>
        <dbReference type="EMBL" id="CAD9344788.1"/>
    </source>
</evidence>
<comment type="subcellular location">
    <subcellularLocation>
        <location evidence="1">Cell membrane</location>
        <topology evidence="1">Multi-pass membrane protein</topology>
    </subcellularLocation>
</comment>
<evidence type="ECO:0000256" key="5">
    <source>
        <dbReference type="ARBA" id="ARBA00022692"/>
    </source>
</evidence>
<dbReference type="InterPro" id="IPR006990">
    <property type="entry name" value="Tweety"/>
</dbReference>
<evidence type="ECO:0000256" key="4">
    <source>
        <dbReference type="ARBA" id="ARBA00022475"/>
    </source>
</evidence>
<evidence type="ECO:0000256" key="2">
    <source>
        <dbReference type="ARBA" id="ARBA00009849"/>
    </source>
</evidence>
<feature type="transmembrane region" description="Helical" evidence="14">
    <location>
        <begin position="442"/>
        <end position="463"/>
    </location>
</feature>
<keyword evidence="3" id="KW-0813">Transport</keyword>
<keyword evidence="12" id="KW-0407">Ion channel</keyword>
<keyword evidence="8 14" id="KW-0472">Membrane</keyword>
<evidence type="ECO:0000256" key="12">
    <source>
        <dbReference type="ARBA" id="ARBA00023303"/>
    </source>
</evidence>
<name>A0A6U3T8E0_9STRA</name>
<comment type="similarity">
    <text evidence="2">Belongs to the tweety family.</text>
</comment>